<evidence type="ECO:0000313" key="1">
    <source>
        <dbReference type="EMBL" id="KHG22356.1"/>
    </source>
</evidence>
<keyword evidence="2" id="KW-1185">Reference proteome</keyword>
<organism evidence="1 2">
    <name type="scientific">Gossypium arboreum</name>
    <name type="common">Tree cotton</name>
    <name type="synonym">Gossypium nanking</name>
    <dbReference type="NCBI Taxonomy" id="29729"/>
    <lineage>
        <taxon>Eukaryota</taxon>
        <taxon>Viridiplantae</taxon>
        <taxon>Streptophyta</taxon>
        <taxon>Embryophyta</taxon>
        <taxon>Tracheophyta</taxon>
        <taxon>Spermatophyta</taxon>
        <taxon>Magnoliopsida</taxon>
        <taxon>eudicotyledons</taxon>
        <taxon>Gunneridae</taxon>
        <taxon>Pentapetalae</taxon>
        <taxon>rosids</taxon>
        <taxon>malvids</taxon>
        <taxon>Malvales</taxon>
        <taxon>Malvaceae</taxon>
        <taxon>Malvoideae</taxon>
        <taxon>Gossypium</taxon>
    </lineage>
</organism>
<dbReference type="AlphaFoldDB" id="A0A0B0PG66"/>
<name>A0A0B0PG66_GOSAR</name>
<evidence type="ECO:0000313" key="2">
    <source>
        <dbReference type="Proteomes" id="UP000032142"/>
    </source>
</evidence>
<dbReference type="Proteomes" id="UP000032142">
    <property type="component" value="Unassembled WGS sequence"/>
</dbReference>
<gene>
    <name evidence="1" type="ORF">F383_28261</name>
</gene>
<protein>
    <submittedName>
        <fullName evidence="1">Uncharacterized protein</fullName>
    </submittedName>
</protein>
<accession>A0A0B0PG66</accession>
<dbReference type="EMBL" id="KN421488">
    <property type="protein sequence ID" value="KHG22356.1"/>
    <property type="molecule type" value="Genomic_DNA"/>
</dbReference>
<proteinExistence type="predicted"/>
<sequence length="41" mass="4702">MPVPSRNNFIFSLIFVIPYKPLGITISDTRENLAHKVPHTH</sequence>
<reference evidence="2" key="1">
    <citation type="submission" date="2014-09" db="EMBL/GenBank/DDBJ databases">
        <authorList>
            <person name="Mudge J."/>
            <person name="Ramaraj T."/>
            <person name="Lindquist I.E."/>
            <person name="Bharti A.K."/>
            <person name="Sundararajan A."/>
            <person name="Cameron C.T."/>
            <person name="Woodward J.E."/>
            <person name="May G.D."/>
            <person name="Brubaker C."/>
            <person name="Broadhvest J."/>
            <person name="Wilkins T.A."/>
        </authorList>
    </citation>
    <scope>NUCLEOTIDE SEQUENCE</scope>
    <source>
        <strain evidence="2">cv. AKA8401</strain>
    </source>
</reference>